<dbReference type="GO" id="GO:0008998">
    <property type="term" value="F:ribonucleoside-triphosphate reductase (thioredoxin) activity"/>
    <property type="evidence" value="ECO:0007669"/>
    <property type="project" value="TreeGrafter"/>
</dbReference>
<dbReference type="PANTHER" id="PTHR21075">
    <property type="entry name" value="ANAEROBIC RIBONUCLEOSIDE-TRIPHOSPHATE REDUCTASE"/>
    <property type="match status" value="1"/>
</dbReference>
<dbReference type="InterPro" id="IPR005144">
    <property type="entry name" value="ATP-cone_dom"/>
</dbReference>
<sequence>MKIIKRNGAEENFDISKIIMAVTKANAAVEECDRMTPRQIQRIAESVELACQELGRSAAVEEIQDMVEKQIMAHGAFEVAKAYITYRYTRSLVRRANTTDDRILSLIECNNEE</sequence>
<protein>
    <submittedName>
        <fullName evidence="4">Protein containing ATP-cone domain protein</fullName>
    </submittedName>
</protein>
<evidence type="ECO:0000313" key="4">
    <source>
        <dbReference type="EMBL" id="EKC74069.1"/>
    </source>
</evidence>
<evidence type="ECO:0000256" key="1">
    <source>
        <dbReference type="ARBA" id="ARBA00022741"/>
    </source>
</evidence>
<reference evidence="4" key="1">
    <citation type="journal article" date="2013" name="Environ. Microbiol.">
        <title>Microbiota from the distal guts of lean and obese adolescents exhibit partial functional redundancy besides clear differences in community structure.</title>
        <authorList>
            <person name="Ferrer M."/>
            <person name="Ruiz A."/>
            <person name="Lanza F."/>
            <person name="Haange S.B."/>
            <person name="Oberbach A."/>
            <person name="Till H."/>
            <person name="Bargiela R."/>
            <person name="Campoy C."/>
            <person name="Segura M.T."/>
            <person name="Richter M."/>
            <person name="von Bergen M."/>
            <person name="Seifert J."/>
            <person name="Suarez A."/>
        </authorList>
    </citation>
    <scope>NUCLEOTIDE SEQUENCE</scope>
</reference>
<evidence type="ECO:0000256" key="2">
    <source>
        <dbReference type="ARBA" id="ARBA00022840"/>
    </source>
</evidence>
<name>K1U2F5_9ZZZZ</name>
<keyword evidence="1" id="KW-0547">Nucleotide-binding</keyword>
<dbReference type="GO" id="GO:0004748">
    <property type="term" value="F:ribonucleoside-diphosphate reductase activity, thioredoxin disulfide as acceptor"/>
    <property type="evidence" value="ECO:0007669"/>
    <property type="project" value="TreeGrafter"/>
</dbReference>
<comment type="caution">
    <text evidence="4">The sequence shown here is derived from an EMBL/GenBank/DDBJ whole genome shotgun (WGS) entry which is preliminary data.</text>
</comment>
<feature type="non-terminal residue" evidence="4">
    <location>
        <position position="113"/>
    </location>
</feature>
<dbReference type="GO" id="GO:0005524">
    <property type="term" value="F:ATP binding"/>
    <property type="evidence" value="ECO:0007669"/>
    <property type="project" value="UniProtKB-KW"/>
</dbReference>
<accession>K1U2F5</accession>
<proteinExistence type="predicted"/>
<keyword evidence="2" id="KW-0067">ATP-binding</keyword>
<organism evidence="4">
    <name type="scientific">human gut metagenome</name>
    <dbReference type="NCBI Taxonomy" id="408170"/>
    <lineage>
        <taxon>unclassified sequences</taxon>
        <taxon>metagenomes</taxon>
        <taxon>organismal metagenomes</taxon>
    </lineage>
</organism>
<dbReference type="PROSITE" id="PS51161">
    <property type="entry name" value="ATP_CONE"/>
    <property type="match status" value="1"/>
</dbReference>
<dbReference type="AlphaFoldDB" id="K1U2F5"/>
<dbReference type="GO" id="GO:0009265">
    <property type="term" value="P:2'-deoxyribonucleotide biosynthetic process"/>
    <property type="evidence" value="ECO:0007669"/>
    <property type="project" value="TreeGrafter"/>
</dbReference>
<dbReference type="PANTHER" id="PTHR21075:SF0">
    <property type="entry name" value="ANAEROBIC RIBONUCLEOSIDE-TRIPHOSPHATE REDUCTASE"/>
    <property type="match status" value="1"/>
</dbReference>
<evidence type="ECO:0000259" key="3">
    <source>
        <dbReference type="PROSITE" id="PS51161"/>
    </source>
</evidence>
<dbReference type="GO" id="GO:0031250">
    <property type="term" value="C:anaerobic ribonucleoside-triphosphate reductase complex"/>
    <property type="evidence" value="ECO:0007669"/>
    <property type="project" value="TreeGrafter"/>
</dbReference>
<dbReference type="EMBL" id="AJWZ01001345">
    <property type="protein sequence ID" value="EKC74069.1"/>
    <property type="molecule type" value="Genomic_DNA"/>
</dbReference>
<gene>
    <name evidence="4" type="ORF">OBE_02070</name>
</gene>
<feature type="domain" description="ATP-cone" evidence="3">
    <location>
        <begin position="1"/>
        <end position="94"/>
    </location>
</feature>
<dbReference type="Pfam" id="PF03477">
    <property type="entry name" value="ATP-cone"/>
    <property type="match status" value="1"/>
</dbReference>